<reference evidence="3" key="1">
    <citation type="journal article" date="2011" name="Nature">
        <title>Genome sequence and analysis of the tuber crop potato.</title>
        <authorList>
            <consortium name="The Potato Genome Sequencing Consortium"/>
        </authorList>
    </citation>
    <scope>NUCLEOTIDE SEQUENCE [LARGE SCALE GENOMIC DNA]</scope>
    <source>
        <strain evidence="3">cv. DM1-3 516 R44</strain>
    </source>
</reference>
<evidence type="ECO:0000259" key="1">
    <source>
        <dbReference type="Pfam" id="PF10536"/>
    </source>
</evidence>
<name>M1BZY0_SOLTU</name>
<keyword evidence="3" id="KW-1185">Reference proteome</keyword>
<dbReference type="Pfam" id="PF10536">
    <property type="entry name" value="PMD"/>
    <property type="match status" value="1"/>
</dbReference>
<feature type="domain" description="Aminotransferase-like plant mobile" evidence="1">
    <location>
        <begin position="6"/>
        <end position="298"/>
    </location>
</feature>
<evidence type="ECO:0000313" key="2">
    <source>
        <dbReference type="EnsemblPlants" id="PGSC0003DMT400056819"/>
    </source>
</evidence>
<dbReference type="InterPro" id="IPR019557">
    <property type="entry name" value="AminoTfrase-like_pln_mobile"/>
</dbReference>
<evidence type="ECO:0000313" key="3">
    <source>
        <dbReference type="Proteomes" id="UP000011115"/>
    </source>
</evidence>
<proteinExistence type="predicted"/>
<dbReference type="Gramene" id="PGSC0003DMT400056819">
    <property type="protein sequence ID" value="PGSC0003DMT400056819"/>
    <property type="gene ID" value="PGSC0003DMG400022101"/>
</dbReference>
<dbReference type="OMA" id="GITACEE"/>
<dbReference type="PANTHER" id="PTHR46033">
    <property type="entry name" value="PROTEIN MAIN-LIKE 2"/>
    <property type="match status" value="1"/>
</dbReference>
<reference evidence="2" key="2">
    <citation type="submission" date="2015-06" db="UniProtKB">
        <authorList>
            <consortium name="EnsemblPlants"/>
        </authorList>
    </citation>
    <scope>IDENTIFICATION</scope>
    <source>
        <strain evidence="2">DM1-3 516 R44</strain>
    </source>
</reference>
<dbReference type="PaxDb" id="4113-PGSC0003DMT400056819"/>
<dbReference type="Proteomes" id="UP000011115">
    <property type="component" value="Unassembled WGS sequence"/>
</dbReference>
<sequence length="315" mass="36449">MEIDPRRDVIEALIPFWDSKNNVFQFSNFEMTPTLEEIASFMGKGSSVRGADLRNKKPVIPKNVDAKKFLELLKINQVEKERLKNGWVSLDFLYERYGQKDEFENYRNQLSNQGGEEAWKANGCFAFMVAFLGLIVFPKRDKHIDIRLAGVVKALTTMESPTIIPMILADIFRALTKCINGEMYFESCNILLQIWFLEHLYHHDRAPRFTPDWCNYVSSHKERETKIDFPKGITACEEKLSVITSDEIVWNYYLFPAKDVICMSSGISFLVLIGFRGVQPYAPLRVMRQLARVQEIPPNDDMSRFVFDTPPGFAF</sequence>
<dbReference type="HOGENOM" id="CLU_746813_0_0_1"/>
<dbReference type="PANTHER" id="PTHR46033:SF16">
    <property type="entry name" value="AMINOTRANSFERASE-LIKE PLANT MOBILE DOMAIN-CONTAINING PROTEIN"/>
    <property type="match status" value="1"/>
</dbReference>
<dbReference type="EnsemblPlants" id="PGSC0003DMT400056819">
    <property type="protein sequence ID" value="PGSC0003DMT400056819"/>
    <property type="gene ID" value="PGSC0003DMG400022101"/>
</dbReference>
<accession>M1BZY0</accession>
<organism evidence="2 3">
    <name type="scientific">Solanum tuberosum</name>
    <name type="common">Potato</name>
    <dbReference type="NCBI Taxonomy" id="4113"/>
    <lineage>
        <taxon>Eukaryota</taxon>
        <taxon>Viridiplantae</taxon>
        <taxon>Streptophyta</taxon>
        <taxon>Embryophyta</taxon>
        <taxon>Tracheophyta</taxon>
        <taxon>Spermatophyta</taxon>
        <taxon>Magnoliopsida</taxon>
        <taxon>eudicotyledons</taxon>
        <taxon>Gunneridae</taxon>
        <taxon>Pentapetalae</taxon>
        <taxon>asterids</taxon>
        <taxon>lamiids</taxon>
        <taxon>Solanales</taxon>
        <taxon>Solanaceae</taxon>
        <taxon>Solanoideae</taxon>
        <taxon>Solaneae</taxon>
        <taxon>Solanum</taxon>
    </lineage>
</organism>
<dbReference type="GO" id="GO:0010073">
    <property type="term" value="P:meristem maintenance"/>
    <property type="evidence" value="ECO:0007669"/>
    <property type="project" value="InterPro"/>
</dbReference>
<protein>
    <recommendedName>
        <fullName evidence="1">Aminotransferase-like plant mobile domain-containing protein</fullName>
    </recommendedName>
</protein>
<dbReference type="AlphaFoldDB" id="M1BZY0"/>
<dbReference type="eggNOG" id="ENOG502SZ92">
    <property type="taxonomic scope" value="Eukaryota"/>
</dbReference>
<dbReference type="InterPro" id="IPR044824">
    <property type="entry name" value="MAIN-like"/>
</dbReference>
<dbReference type="InParanoid" id="M1BZY0"/>